<proteinExistence type="predicted"/>
<dbReference type="STRING" id="797515.HMPREF9103_02949"/>
<feature type="compositionally biased region" description="Polar residues" evidence="2">
    <location>
        <begin position="56"/>
        <end position="68"/>
    </location>
</feature>
<feature type="domain" description="Transposase TnpC homeodomain" evidence="3">
    <location>
        <begin position="41"/>
        <end position="76"/>
    </location>
</feature>
<keyword evidence="1" id="KW-0175">Coiled coil</keyword>
<dbReference type="InterPro" id="IPR024463">
    <property type="entry name" value="Transposase_TnpC_homeodom"/>
</dbReference>
<organism evidence="4 5">
    <name type="scientific">Lentilactobacillus parafarraginis F0439</name>
    <dbReference type="NCBI Taxonomy" id="797515"/>
    <lineage>
        <taxon>Bacteria</taxon>
        <taxon>Bacillati</taxon>
        <taxon>Bacillota</taxon>
        <taxon>Bacilli</taxon>
        <taxon>Lactobacillales</taxon>
        <taxon>Lactobacillaceae</taxon>
        <taxon>Lentilactobacillus</taxon>
    </lineage>
</organism>
<comment type="caution">
    <text evidence="4">The sequence shown here is derived from an EMBL/GenBank/DDBJ whole genome shotgun (WGS) entry which is preliminary data.</text>
</comment>
<evidence type="ECO:0000256" key="1">
    <source>
        <dbReference type="SAM" id="Coils"/>
    </source>
</evidence>
<dbReference type="AlphaFoldDB" id="G9ZT77"/>
<feature type="region of interest" description="Disordered" evidence="2">
    <location>
        <begin position="56"/>
        <end position="85"/>
    </location>
</feature>
<protein>
    <recommendedName>
        <fullName evidence="3">Transposase TnpC homeodomain domain-containing protein</fullName>
    </recommendedName>
</protein>
<dbReference type="Proteomes" id="UP000004625">
    <property type="component" value="Unassembled WGS sequence"/>
</dbReference>
<evidence type="ECO:0000259" key="3">
    <source>
        <dbReference type="Pfam" id="PF13007"/>
    </source>
</evidence>
<reference evidence="4 5" key="1">
    <citation type="submission" date="2011-09" db="EMBL/GenBank/DDBJ databases">
        <authorList>
            <person name="Weinstock G."/>
            <person name="Sodergren E."/>
            <person name="Clifton S."/>
            <person name="Fulton L."/>
            <person name="Fulton B."/>
            <person name="Courtney L."/>
            <person name="Fronick C."/>
            <person name="Harrison M."/>
            <person name="Strong C."/>
            <person name="Farmer C."/>
            <person name="Delahaunty K."/>
            <person name="Markovic C."/>
            <person name="Hall O."/>
            <person name="Minx P."/>
            <person name="Tomlinson C."/>
            <person name="Mitreva M."/>
            <person name="Hou S."/>
            <person name="Chen J."/>
            <person name="Wollam A."/>
            <person name="Pepin K.H."/>
            <person name="Johnson M."/>
            <person name="Bhonagiri V."/>
            <person name="Zhang X."/>
            <person name="Suruliraj S."/>
            <person name="Warren W."/>
            <person name="Chinwalla A."/>
            <person name="Mardis E.R."/>
            <person name="Wilson R.K."/>
        </authorList>
    </citation>
    <scope>NUCLEOTIDE SEQUENCE [LARGE SCALE GENOMIC DNA]</scope>
    <source>
        <strain evidence="4 5">F0439</strain>
    </source>
</reference>
<gene>
    <name evidence="4" type="ORF">HMPREF9103_02949</name>
</gene>
<dbReference type="PATRIC" id="fig|797515.3.peg.2691"/>
<keyword evidence="5" id="KW-1185">Reference proteome</keyword>
<dbReference type="EMBL" id="AGEY01000199">
    <property type="protein sequence ID" value="EHL95533.1"/>
    <property type="molecule type" value="Genomic_DNA"/>
</dbReference>
<sequence length="85" mass="9716">MILSLKVKQRTVTQLEIDELRKENAELRALVAKQAKQIELLQEQVNYLMSKLYGKSSEQTPEDGQTSLFEDDENGVFEQPESTGE</sequence>
<evidence type="ECO:0000313" key="5">
    <source>
        <dbReference type="Proteomes" id="UP000004625"/>
    </source>
</evidence>
<name>G9ZT77_9LACO</name>
<accession>G9ZT77</accession>
<dbReference type="Pfam" id="PF13007">
    <property type="entry name" value="LZ_Tnp_IS66"/>
    <property type="match status" value="1"/>
</dbReference>
<feature type="coiled-coil region" evidence="1">
    <location>
        <begin position="10"/>
        <end position="44"/>
    </location>
</feature>
<dbReference type="HOGENOM" id="CLU_2508586_0_0_9"/>
<evidence type="ECO:0000256" key="2">
    <source>
        <dbReference type="SAM" id="MobiDB-lite"/>
    </source>
</evidence>
<evidence type="ECO:0000313" key="4">
    <source>
        <dbReference type="EMBL" id="EHL95533.1"/>
    </source>
</evidence>